<reference evidence="2" key="2">
    <citation type="journal article" date="2020" name="Environ. Microbiol.">
        <title>The extreme plant-growth-promoting properties of Pantoea phytobeneficialis MSR2 revealed by functional and genomic analysis.</title>
        <authorList>
            <person name="Nascimento F.X."/>
            <person name="Hernandez A.G."/>
            <person name="Glick B.R."/>
            <person name="Rossi M.J."/>
        </authorList>
    </citation>
    <scope>NUCLEOTIDE SEQUENCE</scope>
    <source>
        <strain evidence="2">MSR2</strain>
    </source>
</reference>
<proteinExistence type="predicted"/>
<name>A0AAP9KSC7_9GAMM</name>
<dbReference type="EMBL" id="JAUOOM010000008">
    <property type="protein sequence ID" value="MDO6407006.1"/>
    <property type="molecule type" value="Genomic_DNA"/>
</dbReference>
<keyword evidence="2" id="KW-0614">Plasmid</keyword>
<dbReference type="KEGG" id="ppho:CTZ24_26265"/>
<dbReference type="AlphaFoldDB" id="A0AAP9KSC7"/>
<evidence type="ECO:0000313" key="3">
    <source>
        <dbReference type="Proteomes" id="UP000424872"/>
    </source>
</evidence>
<protein>
    <submittedName>
        <fullName evidence="2">Uncharacterized protein</fullName>
    </submittedName>
</protein>
<dbReference type="Proteomes" id="UP000424872">
    <property type="component" value="Plasmid pMSR2D"/>
</dbReference>
<gene>
    <name evidence="2" type="ORF">CTZ24_26265</name>
    <name evidence="1" type="ORF">Q3404_10480</name>
</gene>
<reference evidence="3" key="1">
    <citation type="submission" date="2017-11" db="EMBL/GenBank/DDBJ databases">
        <title>Genome sequence of Pantoea sp. MSR2.</title>
        <authorList>
            <person name="Nascimento F.X."/>
        </authorList>
    </citation>
    <scope>NUCLEOTIDE SEQUENCE [LARGE SCALE GENOMIC DNA]</scope>
    <source>
        <strain evidence="3">MSR2</strain>
        <plasmid evidence="3">pmsr2d</plasmid>
    </source>
</reference>
<organism evidence="2 3">
    <name type="scientific">Pantoea phytobeneficialis</name>
    <dbReference type="NCBI Taxonomy" id="2052056"/>
    <lineage>
        <taxon>Bacteria</taxon>
        <taxon>Pseudomonadati</taxon>
        <taxon>Pseudomonadota</taxon>
        <taxon>Gammaproteobacteria</taxon>
        <taxon>Enterobacterales</taxon>
        <taxon>Erwiniaceae</taxon>
        <taxon>Pantoea</taxon>
    </lineage>
</organism>
<evidence type="ECO:0000313" key="1">
    <source>
        <dbReference type="EMBL" id="MDO6407006.1"/>
    </source>
</evidence>
<evidence type="ECO:0000313" key="4">
    <source>
        <dbReference type="Proteomes" id="UP001171299"/>
    </source>
</evidence>
<dbReference type="Proteomes" id="UP001171299">
    <property type="component" value="Unassembled WGS sequence"/>
</dbReference>
<evidence type="ECO:0000313" key="2">
    <source>
        <dbReference type="EMBL" id="QGR09970.1"/>
    </source>
</evidence>
<keyword evidence="4" id="KW-1185">Reference proteome</keyword>
<dbReference type="RefSeq" id="WP_208727134.1">
    <property type="nucleotide sequence ID" value="NZ_CP024640.1"/>
</dbReference>
<reference evidence="1" key="3">
    <citation type="submission" date="2023-07" db="EMBL/GenBank/DDBJ databases">
        <title>The extreme plant-growth-promoting properties of Pantoea phytobeneficialis PF55 revealed by functional and genomic analysis.</title>
        <authorList>
            <person name="Nascimento F.X."/>
            <person name="Marcio R.J."/>
        </authorList>
    </citation>
    <scope>NUCLEOTIDE SEQUENCE</scope>
    <source>
        <strain evidence="1">PF55</strain>
    </source>
</reference>
<geneLocation type="plasmid" evidence="2">
    <name>pMSR2D</name>
</geneLocation>
<sequence>MYVKGDGDKTYIYINHMKDPIVSSVSFDALASQITEKGNVVEAIPHREKMAGKYEEPIQLVQNHRS</sequence>
<geneLocation type="plasmid" evidence="3">
    <name>pmsr2d</name>
</geneLocation>
<accession>A0AAP9KSC7</accession>
<dbReference type="EMBL" id="CP024640">
    <property type="protein sequence ID" value="QGR09970.1"/>
    <property type="molecule type" value="Genomic_DNA"/>
</dbReference>